<name>A0ABU5IPR5_9BURK</name>
<protein>
    <submittedName>
        <fullName evidence="4">Dihydrodipicolinate synthase family protein</fullName>
    </submittedName>
</protein>
<dbReference type="PANTHER" id="PTHR12128">
    <property type="entry name" value="DIHYDRODIPICOLINATE SYNTHASE"/>
    <property type="match status" value="1"/>
</dbReference>
<sequence>MSRPIEGIIPVMLTPFDEDNRIDYGGLERLIEWYLAQGADALFAVAQSSEMQFLSLEERAALGRFVVQRVAGRVPVVVSGHVSDDPHGQVQELTAAADTGADAVVLVSNHLDPHAKGTETFLGNLKWLLEKLPKDVPLGLYECPAPYRRLLSDAELSACLDTGRFALLKDVSCHLPTVQRRVKMAEGSTLAVVNANAAIAYDAMKSGSRGFTGVFTNFHPDLYKWLRVSGAQYPELAEEVNNFLVITAVSESMGYPALAKLYHQRLGTFKSMRCRAVTYDIREKFWALDEVLDKIMAGTQAMRQKIAALPKAA</sequence>
<evidence type="ECO:0000313" key="5">
    <source>
        <dbReference type="Proteomes" id="UP001293718"/>
    </source>
</evidence>
<proteinExistence type="inferred from homology"/>
<dbReference type="InterPro" id="IPR002220">
    <property type="entry name" value="DapA-like"/>
</dbReference>
<evidence type="ECO:0000256" key="1">
    <source>
        <dbReference type="ARBA" id="ARBA00007592"/>
    </source>
</evidence>
<reference evidence="4 5" key="1">
    <citation type="submission" date="2023-11" db="EMBL/GenBank/DDBJ databases">
        <title>Draft genome of Azohydromonas lata strain H1 (DSM1123), a polyhydroxyalkanoate producer.</title>
        <authorList>
            <person name="Traversa D."/>
            <person name="D'Addabbo P."/>
            <person name="Pazzani C."/>
            <person name="Manzari C."/>
            <person name="Chiara M."/>
            <person name="Scrascia M."/>
        </authorList>
    </citation>
    <scope>NUCLEOTIDE SEQUENCE [LARGE SCALE GENOMIC DNA]</scope>
    <source>
        <strain evidence="4 5">H1</strain>
    </source>
</reference>
<dbReference type="PROSITE" id="PS00141">
    <property type="entry name" value="ASP_PROTEASE"/>
    <property type="match status" value="1"/>
</dbReference>
<keyword evidence="5" id="KW-1185">Reference proteome</keyword>
<dbReference type="Proteomes" id="UP001293718">
    <property type="component" value="Unassembled WGS sequence"/>
</dbReference>
<dbReference type="PIRSF" id="PIRSF001365">
    <property type="entry name" value="DHDPS"/>
    <property type="match status" value="1"/>
</dbReference>
<evidence type="ECO:0000256" key="3">
    <source>
        <dbReference type="PIRNR" id="PIRNR001365"/>
    </source>
</evidence>
<keyword evidence="2 3" id="KW-0456">Lyase</keyword>
<gene>
    <name evidence="4" type="ORF">SM757_30290</name>
</gene>
<evidence type="ECO:0000256" key="2">
    <source>
        <dbReference type="ARBA" id="ARBA00023239"/>
    </source>
</evidence>
<dbReference type="PANTHER" id="PTHR12128:SF66">
    <property type="entry name" value="4-HYDROXY-2-OXOGLUTARATE ALDOLASE, MITOCHONDRIAL"/>
    <property type="match status" value="1"/>
</dbReference>
<dbReference type="SUPFAM" id="SSF51569">
    <property type="entry name" value="Aldolase"/>
    <property type="match status" value="1"/>
</dbReference>
<accession>A0ABU5IPR5</accession>
<evidence type="ECO:0000313" key="4">
    <source>
        <dbReference type="EMBL" id="MDZ5460875.1"/>
    </source>
</evidence>
<dbReference type="RefSeq" id="WP_322468190.1">
    <property type="nucleotide sequence ID" value="NZ_JAXOJX010000086.1"/>
</dbReference>
<dbReference type="Pfam" id="PF00701">
    <property type="entry name" value="DHDPS"/>
    <property type="match status" value="1"/>
</dbReference>
<dbReference type="SMART" id="SM01130">
    <property type="entry name" value="DHDPS"/>
    <property type="match status" value="1"/>
</dbReference>
<dbReference type="Gene3D" id="3.20.20.70">
    <property type="entry name" value="Aldolase class I"/>
    <property type="match status" value="1"/>
</dbReference>
<organism evidence="4 5">
    <name type="scientific">Azohydromonas lata</name>
    <dbReference type="NCBI Taxonomy" id="45677"/>
    <lineage>
        <taxon>Bacteria</taxon>
        <taxon>Pseudomonadati</taxon>
        <taxon>Pseudomonadota</taxon>
        <taxon>Betaproteobacteria</taxon>
        <taxon>Burkholderiales</taxon>
        <taxon>Sphaerotilaceae</taxon>
        <taxon>Azohydromonas</taxon>
    </lineage>
</organism>
<dbReference type="EMBL" id="JAXOJX010000086">
    <property type="protein sequence ID" value="MDZ5460875.1"/>
    <property type="molecule type" value="Genomic_DNA"/>
</dbReference>
<comment type="similarity">
    <text evidence="1 3">Belongs to the DapA family.</text>
</comment>
<comment type="caution">
    <text evidence="4">The sequence shown here is derived from an EMBL/GenBank/DDBJ whole genome shotgun (WGS) entry which is preliminary data.</text>
</comment>
<dbReference type="InterPro" id="IPR013785">
    <property type="entry name" value="Aldolase_TIM"/>
</dbReference>
<dbReference type="CDD" id="cd00408">
    <property type="entry name" value="DHDPS-like"/>
    <property type="match status" value="1"/>
</dbReference>
<dbReference type="InterPro" id="IPR001969">
    <property type="entry name" value="Aspartic_peptidase_AS"/>
</dbReference>